<dbReference type="InterPro" id="IPR036390">
    <property type="entry name" value="WH_DNA-bd_sf"/>
</dbReference>
<keyword evidence="5" id="KW-1185">Reference proteome</keyword>
<evidence type="ECO:0000256" key="3">
    <source>
        <dbReference type="ARBA" id="ARBA00023163"/>
    </source>
</evidence>
<sequence>MTTQSDLQRAVERVGQTLELEGIPRMPARVFAYVLTCSQESYSARDLAEGLEVSPAAISGAVRYLTDNRLVVRERAPRSRGDLYRLVDGDVWATIMRARVPLVDQIRSGVEDAIAILERRPDHEVGLGLARLRETRDFFAFVEADLGEMLERWAKWKAER</sequence>
<dbReference type="GO" id="GO:0003677">
    <property type="term" value="F:DNA binding"/>
    <property type="evidence" value="ECO:0007669"/>
    <property type="project" value="UniProtKB-KW"/>
</dbReference>
<protein>
    <submittedName>
        <fullName evidence="4">MarR family transcriptional regulator</fullName>
    </submittedName>
</protein>
<dbReference type="PANTHER" id="PTHR38465">
    <property type="entry name" value="HTH-TYPE TRANSCRIPTIONAL REGULATOR MJ1563-RELATED"/>
    <property type="match status" value="1"/>
</dbReference>
<dbReference type="InterPro" id="IPR052362">
    <property type="entry name" value="HTH-GbsR_regulator"/>
</dbReference>
<keyword evidence="1" id="KW-0805">Transcription regulation</keyword>
<comment type="caution">
    <text evidence="4">The sequence shown here is derived from an EMBL/GenBank/DDBJ whole genome shotgun (WGS) entry which is preliminary data.</text>
</comment>
<evidence type="ECO:0000313" key="4">
    <source>
        <dbReference type="EMBL" id="MBD8870896.1"/>
    </source>
</evidence>
<dbReference type="RefSeq" id="WP_192144226.1">
    <property type="nucleotide sequence ID" value="NZ_JACYXZ010000004.1"/>
</dbReference>
<evidence type="ECO:0000313" key="5">
    <source>
        <dbReference type="Proteomes" id="UP000616839"/>
    </source>
</evidence>
<name>A0A927KAT1_9ACTN</name>
<reference evidence="4" key="1">
    <citation type="submission" date="2020-09" db="EMBL/GenBank/DDBJ databases">
        <title>Nocardioides sp. strain MJB4 16S ribosomal RNA gene Genome sequencing and assembly.</title>
        <authorList>
            <person name="Kim I."/>
        </authorList>
    </citation>
    <scope>NUCLEOTIDE SEQUENCE</scope>
    <source>
        <strain evidence="4">MJB4</strain>
    </source>
</reference>
<dbReference type="SUPFAM" id="SSF46785">
    <property type="entry name" value="Winged helix' DNA-binding domain"/>
    <property type="match status" value="1"/>
</dbReference>
<gene>
    <name evidence="4" type="ORF">IE331_14800</name>
</gene>
<dbReference type="EMBL" id="JACYXZ010000004">
    <property type="protein sequence ID" value="MBD8870896.1"/>
    <property type="molecule type" value="Genomic_DNA"/>
</dbReference>
<dbReference type="InterPro" id="IPR036388">
    <property type="entry name" value="WH-like_DNA-bd_sf"/>
</dbReference>
<evidence type="ECO:0000256" key="2">
    <source>
        <dbReference type="ARBA" id="ARBA00023125"/>
    </source>
</evidence>
<proteinExistence type="predicted"/>
<accession>A0A927KAT1</accession>
<evidence type="ECO:0000256" key="1">
    <source>
        <dbReference type="ARBA" id="ARBA00023015"/>
    </source>
</evidence>
<keyword evidence="2" id="KW-0238">DNA-binding</keyword>
<dbReference type="Proteomes" id="UP000616839">
    <property type="component" value="Unassembled WGS sequence"/>
</dbReference>
<dbReference type="PANTHER" id="PTHR38465:SF2">
    <property type="entry name" value="HTH-TYPE TRANSCRIPTIONAL REGULATOR MMPR5"/>
    <property type="match status" value="1"/>
</dbReference>
<dbReference type="AlphaFoldDB" id="A0A927KAT1"/>
<dbReference type="Gene3D" id="1.10.287.160">
    <property type="entry name" value="HR1 repeat"/>
    <property type="match status" value="1"/>
</dbReference>
<keyword evidence="3" id="KW-0804">Transcription</keyword>
<dbReference type="Gene3D" id="1.10.10.10">
    <property type="entry name" value="Winged helix-like DNA-binding domain superfamily/Winged helix DNA-binding domain"/>
    <property type="match status" value="1"/>
</dbReference>
<organism evidence="4 5">
    <name type="scientific">Nocardioides donggukensis</name>
    <dbReference type="NCBI Taxonomy" id="2774019"/>
    <lineage>
        <taxon>Bacteria</taxon>
        <taxon>Bacillati</taxon>
        <taxon>Actinomycetota</taxon>
        <taxon>Actinomycetes</taxon>
        <taxon>Propionibacteriales</taxon>
        <taxon>Nocardioidaceae</taxon>
        <taxon>Nocardioides</taxon>
    </lineage>
</organism>